<protein>
    <submittedName>
        <fullName evidence="2">Uncharacterized protein</fullName>
    </submittedName>
</protein>
<sequence>MTETRLGNGISTTACEDLDTTARLTILIQCPLANDGGCLCSENCSRPLRHEGCLIWNKPMRDRNVHPRIALPHFQGERWVAHPPVVPVESELREKRWGETSYWRLTNKSRNVAGSPLPPGRSPEESGEPPATMSAVGSQDAKLEITPSEYLVIVPEDVALAERLTCKHHRTNIAVHVALDKSLYLAIRISPVSKNQAAETILLLFDSETESTAQFFPHELWLHASAVDVE</sequence>
<evidence type="ECO:0000256" key="1">
    <source>
        <dbReference type="SAM" id="MobiDB-lite"/>
    </source>
</evidence>
<dbReference type="EMBL" id="KV419395">
    <property type="protein sequence ID" value="KZS98182.1"/>
    <property type="molecule type" value="Genomic_DNA"/>
</dbReference>
<feature type="region of interest" description="Disordered" evidence="1">
    <location>
        <begin position="108"/>
        <end position="136"/>
    </location>
</feature>
<gene>
    <name evidence="2" type="ORF">SISNIDRAFT_492574</name>
</gene>
<reference evidence="2 3" key="1">
    <citation type="journal article" date="2016" name="Mol. Biol. Evol.">
        <title>Comparative Genomics of Early-Diverging Mushroom-Forming Fungi Provides Insights into the Origins of Lignocellulose Decay Capabilities.</title>
        <authorList>
            <person name="Nagy L.G."/>
            <person name="Riley R."/>
            <person name="Tritt A."/>
            <person name="Adam C."/>
            <person name="Daum C."/>
            <person name="Floudas D."/>
            <person name="Sun H."/>
            <person name="Yadav J.S."/>
            <person name="Pangilinan J."/>
            <person name="Larsson K.H."/>
            <person name="Matsuura K."/>
            <person name="Barry K."/>
            <person name="Labutti K."/>
            <person name="Kuo R."/>
            <person name="Ohm R.A."/>
            <person name="Bhattacharya S.S."/>
            <person name="Shirouzu T."/>
            <person name="Yoshinaga Y."/>
            <person name="Martin F.M."/>
            <person name="Grigoriev I.V."/>
            <person name="Hibbett D.S."/>
        </authorList>
    </citation>
    <scope>NUCLEOTIDE SEQUENCE [LARGE SCALE GENOMIC DNA]</scope>
    <source>
        <strain evidence="2 3">HHB9708</strain>
    </source>
</reference>
<name>A0A164ZX39_9AGAM</name>
<dbReference type="AlphaFoldDB" id="A0A164ZX39"/>
<dbReference type="Proteomes" id="UP000076722">
    <property type="component" value="Unassembled WGS sequence"/>
</dbReference>
<organism evidence="2 3">
    <name type="scientific">Sistotremastrum niveocremeum HHB9708</name>
    <dbReference type="NCBI Taxonomy" id="1314777"/>
    <lineage>
        <taxon>Eukaryota</taxon>
        <taxon>Fungi</taxon>
        <taxon>Dikarya</taxon>
        <taxon>Basidiomycota</taxon>
        <taxon>Agaricomycotina</taxon>
        <taxon>Agaricomycetes</taxon>
        <taxon>Sistotremastrales</taxon>
        <taxon>Sistotremastraceae</taxon>
        <taxon>Sertulicium</taxon>
        <taxon>Sertulicium niveocremeum</taxon>
    </lineage>
</organism>
<evidence type="ECO:0000313" key="2">
    <source>
        <dbReference type="EMBL" id="KZS98182.1"/>
    </source>
</evidence>
<accession>A0A164ZX39</accession>
<evidence type="ECO:0000313" key="3">
    <source>
        <dbReference type="Proteomes" id="UP000076722"/>
    </source>
</evidence>
<keyword evidence="3" id="KW-1185">Reference proteome</keyword>
<proteinExistence type="predicted"/>